<dbReference type="AlphaFoldDB" id="A0A7W6BUA8"/>
<evidence type="ECO:0000313" key="1">
    <source>
        <dbReference type="EMBL" id="MBB3928958.1"/>
    </source>
</evidence>
<sequence length="44" mass="4728">MSEEDIRLACLKLAHQRTGTATEVIADAQALVDFVLGNPSRDAT</sequence>
<gene>
    <name evidence="1" type="ORF">GGR43_004709</name>
</gene>
<organism evidence="1 2">
    <name type="scientific">Sphingobium jiangsuense</name>
    <dbReference type="NCBI Taxonomy" id="870476"/>
    <lineage>
        <taxon>Bacteria</taxon>
        <taxon>Pseudomonadati</taxon>
        <taxon>Pseudomonadota</taxon>
        <taxon>Alphaproteobacteria</taxon>
        <taxon>Sphingomonadales</taxon>
        <taxon>Sphingomonadaceae</taxon>
        <taxon>Sphingobium</taxon>
    </lineage>
</organism>
<dbReference type="EMBL" id="JACIDT010000055">
    <property type="protein sequence ID" value="MBB3928958.1"/>
    <property type="molecule type" value="Genomic_DNA"/>
</dbReference>
<feature type="non-terminal residue" evidence="1">
    <location>
        <position position="44"/>
    </location>
</feature>
<comment type="caution">
    <text evidence="1">The sequence shown here is derived from an EMBL/GenBank/DDBJ whole genome shotgun (WGS) entry which is preliminary data.</text>
</comment>
<evidence type="ECO:0000313" key="2">
    <source>
        <dbReference type="Proteomes" id="UP000571950"/>
    </source>
</evidence>
<accession>A0A7W6BUA8</accession>
<keyword evidence="2" id="KW-1185">Reference proteome</keyword>
<reference evidence="1 2" key="1">
    <citation type="submission" date="2020-08" db="EMBL/GenBank/DDBJ databases">
        <title>Genomic Encyclopedia of Type Strains, Phase IV (KMG-IV): sequencing the most valuable type-strain genomes for metagenomic binning, comparative biology and taxonomic classification.</title>
        <authorList>
            <person name="Goeker M."/>
        </authorList>
    </citation>
    <scope>NUCLEOTIDE SEQUENCE [LARGE SCALE GENOMIC DNA]</scope>
    <source>
        <strain evidence="1 2">DSM 26189</strain>
    </source>
</reference>
<protein>
    <submittedName>
        <fullName evidence="1">Uncharacterized protein</fullName>
    </submittedName>
</protein>
<name>A0A7W6BUA8_9SPHN</name>
<proteinExistence type="predicted"/>
<dbReference type="Proteomes" id="UP000571950">
    <property type="component" value="Unassembled WGS sequence"/>
</dbReference>